<evidence type="ECO:0000256" key="4">
    <source>
        <dbReference type="HAMAP-Rule" id="MF_01343"/>
    </source>
</evidence>
<comment type="function">
    <text evidence="4 6">One of the primary rRNA binding proteins, it binds directly to 16S rRNA where it helps nucleate assembly of the platform of the 30S subunit by binding and bridging several RNA helices of the 16S rRNA.</text>
</comment>
<dbReference type="GO" id="GO:0019843">
    <property type="term" value="F:rRNA binding"/>
    <property type="evidence" value="ECO:0007669"/>
    <property type="project" value="UniProtKB-UniRule"/>
</dbReference>
<reference evidence="7" key="2">
    <citation type="journal article" date="2021" name="PeerJ">
        <title>Extensive microbial diversity within the chicken gut microbiome revealed by metagenomics and culture.</title>
        <authorList>
            <person name="Gilroy R."/>
            <person name="Ravi A."/>
            <person name="Getino M."/>
            <person name="Pursley I."/>
            <person name="Horton D.L."/>
            <person name="Alikhan N.F."/>
            <person name="Baker D."/>
            <person name="Gharbi K."/>
            <person name="Hall N."/>
            <person name="Watson M."/>
            <person name="Adriaenssens E.M."/>
            <person name="Foster-Nyarko E."/>
            <person name="Jarju S."/>
            <person name="Secka A."/>
            <person name="Antonio M."/>
            <person name="Oren A."/>
            <person name="Chaudhuri R.R."/>
            <person name="La Ragione R."/>
            <person name="Hildebrand F."/>
            <person name="Pallen M.J."/>
        </authorList>
    </citation>
    <scope>NUCLEOTIDE SEQUENCE</scope>
    <source>
        <strain evidence="7">ChiGjej3B3-5194</strain>
    </source>
</reference>
<keyword evidence="1 4" id="KW-0689">Ribosomal protein</keyword>
<comment type="similarity">
    <text evidence="4 5">Belongs to the universal ribosomal protein uS15 family.</text>
</comment>
<comment type="caution">
    <text evidence="7">The sequence shown here is derived from an EMBL/GenBank/DDBJ whole genome shotgun (WGS) entry which is preliminary data.</text>
</comment>
<evidence type="ECO:0000313" key="7">
    <source>
        <dbReference type="EMBL" id="HIS70885.1"/>
    </source>
</evidence>
<evidence type="ECO:0000256" key="2">
    <source>
        <dbReference type="ARBA" id="ARBA00023274"/>
    </source>
</evidence>
<dbReference type="InterPro" id="IPR000589">
    <property type="entry name" value="Ribosomal_uS15"/>
</dbReference>
<dbReference type="EMBL" id="DVJI01000011">
    <property type="protein sequence ID" value="HIS70885.1"/>
    <property type="molecule type" value="Genomic_DNA"/>
</dbReference>
<dbReference type="GO" id="GO:0006412">
    <property type="term" value="P:translation"/>
    <property type="evidence" value="ECO:0007669"/>
    <property type="project" value="UniProtKB-UniRule"/>
</dbReference>
<dbReference type="Pfam" id="PF00312">
    <property type="entry name" value="Ribosomal_S15"/>
    <property type="match status" value="1"/>
</dbReference>
<protein>
    <recommendedName>
        <fullName evidence="4">Small ribosomal subunit protein uS15</fullName>
    </recommendedName>
</protein>
<dbReference type="HAMAP" id="MF_01343_B">
    <property type="entry name" value="Ribosomal_uS15_B"/>
    <property type="match status" value="1"/>
</dbReference>
<reference evidence="7" key="1">
    <citation type="submission" date="2020-10" db="EMBL/GenBank/DDBJ databases">
        <authorList>
            <person name="Gilroy R."/>
        </authorList>
    </citation>
    <scope>NUCLEOTIDE SEQUENCE</scope>
    <source>
        <strain evidence="7">ChiGjej3B3-5194</strain>
    </source>
</reference>
<dbReference type="PROSITE" id="PS00362">
    <property type="entry name" value="RIBOSOMAL_S15"/>
    <property type="match status" value="1"/>
</dbReference>
<evidence type="ECO:0000256" key="5">
    <source>
        <dbReference type="RuleBase" id="RU003919"/>
    </source>
</evidence>
<accession>A0A9D1JWU8</accession>
<evidence type="ECO:0000256" key="6">
    <source>
        <dbReference type="RuleBase" id="RU004524"/>
    </source>
</evidence>
<dbReference type="Gene3D" id="1.10.287.10">
    <property type="entry name" value="S15/NS1, RNA-binding"/>
    <property type="match status" value="1"/>
</dbReference>
<dbReference type="NCBIfam" id="TIGR00952">
    <property type="entry name" value="S15_bact"/>
    <property type="match status" value="1"/>
</dbReference>
<dbReference type="GO" id="GO:0003735">
    <property type="term" value="F:structural constituent of ribosome"/>
    <property type="evidence" value="ECO:0007669"/>
    <property type="project" value="InterPro"/>
</dbReference>
<dbReference type="Gene3D" id="6.10.250.3130">
    <property type="match status" value="1"/>
</dbReference>
<evidence type="ECO:0000256" key="1">
    <source>
        <dbReference type="ARBA" id="ARBA00022980"/>
    </source>
</evidence>
<dbReference type="AlphaFoldDB" id="A0A9D1JWU8"/>
<evidence type="ECO:0000313" key="8">
    <source>
        <dbReference type="Proteomes" id="UP000886742"/>
    </source>
</evidence>
<dbReference type="Proteomes" id="UP000886742">
    <property type="component" value="Unassembled WGS sequence"/>
</dbReference>
<sequence>MSVTKEKKSELIQAYKTTEKDNGGSAASQVAVLTERIRNLTEHMKNNHKDQHSKHGLLLMVNRRKKLLAYIKKRNVAEYEDLIKKLGLRK</sequence>
<name>A0A9D1JWU8_9PROT</name>
<dbReference type="InterPro" id="IPR005290">
    <property type="entry name" value="Ribosomal_uS15_bac-type"/>
</dbReference>
<dbReference type="PANTHER" id="PTHR23321">
    <property type="entry name" value="RIBOSOMAL PROTEIN S15, BACTERIAL AND ORGANELLAR"/>
    <property type="match status" value="1"/>
</dbReference>
<dbReference type="FunFam" id="1.10.287.10:FF:000002">
    <property type="entry name" value="30S ribosomal protein S15"/>
    <property type="match status" value="1"/>
</dbReference>
<keyword evidence="4 6" id="KW-0694">RNA-binding</keyword>
<dbReference type="SMART" id="SM01387">
    <property type="entry name" value="Ribosomal_S15"/>
    <property type="match status" value="1"/>
</dbReference>
<keyword evidence="4 6" id="KW-0699">rRNA-binding</keyword>
<dbReference type="InterPro" id="IPR009068">
    <property type="entry name" value="uS15_NS1_RNA-bd_sf"/>
</dbReference>
<comment type="function">
    <text evidence="4">Forms an intersubunit bridge (bridge B4) with the 23S rRNA of the 50S subunit in the ribosome.</text>
</comment>
<gene>
    <name evidence="4 7" type="primary">rpsO</name>
    <name evidence="7" type="ORF">IAD02_02750</name>
</gene>
<dbReference type="GO" id="GO:0022627">
    <property type="term" value="C:cytosolic small ribosomal subunit"/>
    <property type="evidence" value="ECO:0007669"/>
    <property type="project" value="TreeGrafter"/>
</dbReference>
<proteinExistence type="inferred from homology"/>
<dbReference type="CDD" id="cd00677">
    <property type="entry name" value="S15_NS1_EPRS_RNA-bind"/>
    <property type="match status" value="1"/>
</dbReference>
<dbReference type="SUPFAM" id="SSF47060">
    <property type="entry name" value="S15/NS1 RNA-binding domain"/>
    <property type="match status" value="1"/>
</dbReference>
<organism evidence="7 8">
    <name type="scientific">Candidatus Enterousia intestinigallinarum</name>
    <dbReference type="NCBI Taxonomy" id="2840790"/>
    <lineage>
        <taxon>Bacteria</taxon>
        <taxon>Pseudomonadati</taxon>
        <taxon>Pseudomonadota</taxon>
        <taxon>Alphaproteobacteria</taxon>
        <taxon>Candidatus Enterousia</taxon>
    </lineage>
</organism>
<evidence type="ECO:0000256" key="3">
    <source>
        <dbReference type="ARBA" id="ARBA00064542"/>
    </source>
</evidence>
<dbReference type="PANTHER" id="PTHR23321:SF26">
    <property type="entry name" value="SMALL RIBOSOMAL SUBUNIT PROTEIN US15M"/>
    <property type="match status" value="1"/>
</dbReference>
<keyword evidence="2 4" id="KW-0687">Ribonucleoprotein</keyword>
<comment type="subunit">
    <text evidence="3 4">Part of the 30S ribosomal subunit. Forms a bridge to the 50S subunit in the 70S ribosome, contacting the 23S rRNA.</text>
</comment>